<keyword evidence="1" id="KW-0328">Glycosyltransferase</keyword>
<comment type="function">
    <text evidence="3">Protein-arginine rhamnosyltransferase that catalyzes the transfer of a single rhamnose to elongation factor P (EF-P) on 'Lys-32', a modification required for EF-P-dependent rescue of polyproline stalled ribosomes.</text>
</comment>
<keyword evidence="8" id="KW-0251">Elongation factor</keyword>
<name>A0ABY6MW50_9BURK</name>
<keyword evidence="2" id="KW-0808">Transferase</keyword>
<evidence type="ECO:0000256" key="3">
    <source>
        <dbReference type="ARBA" id="ARBA00024303"/>
    </source>
</evidence>
<evidence type="ECO:0000256" key="5">
    <source>
        <dbReference type="ARBA" id="ARBA00024416"/>
    </source>
</evidence>
<protein>
    <recommendedName>
        <fullName evidence="5">Protein-arginine rhamnosyltransferase</fullName>
    </recommendedName>
    <alternativeName>
        <fullName evidence="6">EF-P arginine rhamnosyltransferase</fullName>
    </alternativeName>
</protein>
<keyword evidence="8" id="KW-0648">Protein biosynthesis</keyword>
<dbReference type="NCBIfam" id="TIGR03837">
    <property type="entry name" value="efp_Arg_rhamno"/>
    <property type="match status" value="1"/>
</dbReference>
<keyword evidence="9" id="KW-1185">Reference proteome</keyword>
<evidence type="ECO:0000256" key="4">
    <source>
        <dbReference type="ARBA" id="ARBA00024346"/>
    </source>
</evidence>
<dbReference type="EMBL" id="CP110257">
    <property type="protein sequence ID" value="UZD56243.1"/>
    <property type="molecule type" value="Genomic_DNA"/>
</dbReference>
<organism evidence="8 9">
    <name type="scientific">Caldimonas aquatica</name>
    <dbReference type="NCBI Taxonomy" id="376175"/>
    <lineage>
        <taxon>Bacteria</taxon>
        <taxon>Pseudomonadati</taxon>
        <taxon>Pseudomonadota</taxon>
        <taxon>Betaproteobacteria</taxon>
        <taxon>Burkholderiales</taxon>
        <taxon>Sphaerotilaceae</taxon>
        <taxon>Caldimonas</taxon>
    </lineage>
</organism>
<dbReference type="Pfam" id="PF10093">
    <property type="entry name" value="EarP"/>
    <property type="match status" value="1"/>
</dbReference>
<reference evidence="8" key="1">
    <citation type="submission" date="2022-10" db="EMBL/GenBank/DDBJ databases">
        <title>Complete genome sequence of Schlegelella aquatica LMG 23380.</title>
        <authorList>
            <person name="Musilova J."/>
            <person name="Kourilova X."/>
            <person name="Bezdicek M."/>
            <person name="Hermankova K."/>
            <person name="Obruca S."/>
            <person name="Sedlar K."/>
        </authorList>
    </citation>
    <scope>NUCLEOTIDE SEQUENCE</scope>
    <source>
        <strain evidence="8">LMG 23380</strain>
    </source>
</reference>
<dbReference type="GO" id="GO:0003746">
    <property type="term" value="F:translation elongation factor activity"/>
    <property type="evidence" value="ECO:0007669"/>
    <property type="project" value="UniProtKB-KW"/>
</dbReference>
<accession>A0ABY6MW50</accession>
<evidence type="ECO:0000256" key="6">
    <source>
        <dbReference type="ARBA" id="ARBA00030025"/>
    </source>
</evidence>
<gene>
    <name evidence="8" type="primary">earP</name>
    <name evidence="8" type="ORF">OMP39_06630</name>
</gene>
<evidence type="ECO:0000256" key="2">
    <source>
        <dbReference type="ARBA" id="ARBA00022679"/>
    </source>
</evidence>
<proteinExistence type="inferred from homology"/>
<sequence length="358" mass="39189">MRWDVFCRVIDNYGDVGVCWRLACDLAGRGHAVRLWLDDAAALAWMAPAGASGVEVLPWDGAADWPQPGDVVIEAFGCELPQGFVARMAERPAPPQWINLEYLSAEDYVERCHGLPSPRYVEPGAGLIKRFFYPGFTPATGGLLREPGLLEARAAFDREAWLQRLGPGRRPRERVVSLFCYPNPAVPALLGELAESPHLLLVTPGHAARAVGEALGRVPQPGAVFEVGLARVAGLPALPQPEFDRLLWASDLNLVRGEDSLVRAVWAGQPFVWQLYPQSDDAHRLKLEAFLGRLAGTSDHEAARTLRQAFLAWNGFATGFSAAALQEVWPRATAGWRDGLLAQDDLTTQLVRFVSRTG</sequence>
<evidence type="ECO:0000256" key="1">
    <source>
        <dbReference type="ARBA" id="ARBA00022676"/>
    </source>
</evidence>
<comment type="catalytic activity">
    <reaction evidence="7">
        <text>dTDP-beta-L-rhamnose + L-arginyl-[protein] = N(omega)-(alpha-L-rhamnosyl)-L-arginyl-[protein] + dTDP + H(+)</text>
        <dbReference type="Rhea" id="RHEA:66692"/>
        <dbReference type="Rhea" id="RHEA-COMP:10532"/>
        <dbReference type="Rhea" id="RHEA-COMP:17096"/>
        <dbReference type="ChEBI" id="CHEBI:15378"/>
        <dbReference type="ChEBI" id="CHEBI:29965"/>
        <dbReference type="ChEBI" id="CHEBI:57510"/>
        <dbReference type="ChEBI" id="CHEBI:58369"/>
        <dbReference type="ChEBI" id="CHEBI:167445"/>
    </reaction>
    <physiologicalReaction direction="left-to-right" evidence="7">
        <dbReference type="Rhea" id="RHEA:66693"/>
    </physiologicalReaction>
</comment>
<comment type="similarity">
    <text evidence="4">Belongs to the glycosyltransferase 104 family.</text>
</comment>
<dbReference type="RefSeq" id="WP_264894152.1">
    <property type="nucleotide sequence ID" value="NZ_CP110257.1"/>
</dbReference>
<dbReference type="PIRSF" id="PIRSF015557">
    <property type="entry name" value="UCP015557"/>
    <property type="match status" value="1"/>
</dbReference>
<evidence type="ECO:0000313" key="9">
    <source>
        <dbReference type="Proteomes" id="UP001163266"/>
    </source>
</evidence>
<evidence type="ECO:0000256" key="7">
    <source>
        <dbReference type="ARBA" id="ARBA00048472"/>
    </source>
</evidence>
<dbReference type="InterPro" id="IPR016633">
    <property type="entry name" value="EarP"/>
</dbReference>
<evidence type="ECO:0000313" key="8">
    <source>
        <dbReference type="EMBL" id="UZD56243.1"/>
    </source>
</evidence>
<dbReference type="Proteomes" id="UP001163266">
    <property type="component" value="Chromosome"/>
</dbReference>